<evidence type="ECO:0000259" key="2">
    <source>
        <dbReference type="Pfam" id="PF16778"/>
    </source>
</evidence>
<reference evidence="3" key="1">
    <citation type="submission" date="2023-03" db="EMBL/GenBank/DDBJ databases">
        <title>Andean soil-derived lignocellulolytic bacterial consortium as a source of novel taxa and putative plastic-active enzymes.</title>
        <authorList>
            <person name="Diaz-Garcia L."/>
            <person name="Chuvochina M."/>
            <person name="Feuerriegel G."/>
            <person name="Bunk B."/>
            <person name="Sproer C."/>
            <person name="Streit W.R."/>
            <person name="Rodriguez L.M."/>
            <person name="Overmann J."/>
            <person name="Jimenez D.J."/>
        </authorList>
    </citation>
    <scope>NUCLEOTIDE SEQUENCE</scope>
    <source>
        <strain evidence="3">MAG 876</strain>
    </source>
</reference>
<dbReference type="Proteomes" id="UP001216329">
    <property type="component" value="Chromosome"/>
</dbReference>
<feature type="domain" description="Phage tail assembly chaperone-like" evidence="2">
    <location>
        <begin position="118"/>
        <end position="155"/>
    </location>
</feature>
<dbReference type="InterPro" id="IPR031893">
    <property type="entry name" value="Phage_tail_APC"/>
</dbReference>
<evidence type="ECO:0000256" key="1">
    <source>
        <dbReference type="SAM" id="MobiDB-lite"/>
    </source>
</evidence>
<sequence length="167" mass="18105">MLTVLDARDPQWNDAGHTSLNLWVTFAETADTLGEMPFTASPVDCESYGRELFERAVALDFGDVLEPSDAVMARAAALMLTRLTGEATSTISALQPVLATLQDAERLGMANDAEEAALPLKQAEYDAWCAYRVLLSRVPEQAGYPASINWPALPDTEDETETAPSPE</sequence>
<dbReference type="EMBL" id="CP119325">
    <property type="protein sequence ID" value="WEK32934.1"/>
    <property type="molecule type" value="Genomic_DNA"/>
</dbReference>
<protein>
    <submittedName>
        <fullName evidence="3">Phage tail assembly chaperone</fullName>
    </submittedName>
</protein>
<organism evidence="3 4">
    <name type="scientific">Candidatus Pseudomonas phytovorans</name>
    <dbReference type="NCBI Taxonomy" id="3121377"/>
    <lineage>
        <taxon>Bacteria</taxon>
        <taxon>Pseudomonadati</taxon>
        <taxon>Pseudomonadota</taxon>
        <taxon>Gammaproteobacteria</taxon>
        <taxon>Pseudomonadales</taxon>
        <taxon>Pseudomonadaceae</taxon>
        <taxon>Pseudomonas</taxon>
    </lineage>
</organism>
<proteinExistence type="predicted"/>
<gene>
    <name evidence="3" type="ORF">P0Y58_12320</name>
</gene>
<accession>A0AAJ5WKV1</accession>
<dbReference type="AlphaFoldDB" id="A0AAJ5WKV1"/>
<evidence type="ECO:0000313" key="4">
    <source>
        <dbReference type="Proteomes" id="UP001216329"/>
    </source>
</evidence>
<dbReference type="Pfam" id="PF16778">
    <property type="entry name" value="Phage_tail_APC"/>
    <property type="match status" value="1"/>
</dbReference>
<name>A0AAJ5WKV1_9PSED</name>
<feature type="region of interest" description="Disordered" evidence="1">
    <location>
        <begin position="146"/>
        <end position="167"/>
    </location>
</feature>
<evidence type="ECO:0000313" key="3">
    <source>
        <dbReference type="EMBL" id="WEK32934.1"/>
    </source>
</evidence>